<dbReference type="SMART" id="SM00387">
    <property type="entry name" value="HATPase_c"/>
    <property type="match status" value="1"/>
</dbReference>
<dbReference type="EC" id="2.7.13.3" evidence="3"/>
<dbReference type="PRINTS" id="PR00344">
    <property type="entry name" value="BCTRLSENSOR"/>
</dbReference>
<accession>A0A7Y4P2L3</accession>
<dbReference type="Proteomes" id="UP000553957">
    <property type="component" value="Unassembled WGS sequence"/>
</dbReference>
<keyword evidence="10 12" id="KW-0472">Membrane</keyword>
<feature type="domain" description="HAMP" evidence="14">
    <location>
        <begin position="227"/>
        <end position="280"/>
    </location>
</feature>
<keyword evidence="8 12" id="KW-1133">Transmembrane helix</keyword>
<evidence type="ECO:0000313" key="15">
    <source>
        <dbReference type="EMBL" id="MBB6571381.1"/>
    </source>
</evidence>
<dbReference type="PANTHER" id="PTHR45436:SF5">
    <property type="entry name" value="SENSOR HISTIDINE KINASE TRCS"/>
    <property type="match status" value="1"/>
</dbReference>
<dbReference type="SUPFAM" id="SSF47384">
    <property type="entry name" value="Homodimeric domain of signal transducing histidine kinase"/>
    <property type="match status" value="1"/>
</dbReference>
<keyword evidence="5" id="KW-0808">Transferase</keyword>
<comment type="caution">
    <text evidence="16">The sequence shown here is derived from an EMBL/GenBank/DDBJ whole genome shotgun (WGS) entry which is preliminary data.</text>
</comment>
<evidence type="ECO:0000256" key="9">
    <source>
        <dbReference type="ARBA" id="ARBA00023012"/>
    </source>
</evidence>
<name>A0A7Y4P2L3_9ACTN</name>
<dbReference type="AlphaFoldDB" id="A0A7Y4P2L3"/>
<feature type="domain" description="Histidine kinase" evidence="13">
    <location>
        <begin position="288"/>
        <end position="497"/>
    </location>
</feature>
<keyword evidence="6 12" id="KW-0812">Transmembrane</keyword>
<evidence type="ECO:0000313" key="17">
    <source>
        <dbReference type="Proteomes" id="UP000534306"/>
    </source>
</evidence>
<dbReference type="CDD" id="cd00075">
    <property type="entry name" value="HATPase"/>
    <property type="match status" value="1"/>
</dbReference>
<keyword evidence="9" id="KW-0902">Two-component regulatory system</keyword>
<dbReference type="SUPFAM" id="SSF55874">
    <property type="entry name" value="ATPase domain of HSP90 chaperone/DNA topoisomerase II/histidine kinase"/>
    <property type="match status" value="1"/>
</dbReference>
<evidence type="ECO:0000256" key="6">
    <source>
        <dbReference type="ARBA" id="ARBA00022692"/>
    </source>
</evidence>
<evidence type="ECO:0000256" key="11">
    <source>
        <dbReference type="SAM" id="MobiDB-lite"/>
    </source>
</evidence>
<dbReference type="Proteomes" id="UP000534306">
    <property type="component" value="Unassembled WGS sequence"/>
</dbReference>
<keyword evidence="7 16" id="KW-0418">Kinase</keyword>
<evidence type="ECO:0000259" key="13">
    <source>
        <dbReference type="PROSITE" id="PS50109"/>
    </source>
</evidence>
<evidence type="ECO:0000313" key="16">
    <source>
        <dbReference type="EMBL" id="NOL43219.1"/>
    </source>
</evidence>
<dbReference type="PANTHER" id="PTHR45436">
    <property type="entry name" value="SENSOR HISTIDINE KINASE YKOH"/>
    <property type="match status" value="1"/>
</dbReference>
<organism evidence="16 17">
    <name type="scientific">Kribbella sandramycini</name>
    <dbReference type="NCBI Taxonomy" id="60450"/>
    <lineage>
        <taxon>Bacteria</taxon>
        <taxon>Bacillati</taxon>
        <taxon>Actinomycetota</taxon>
        <taxon>Actinomycetes</taxon>
        <taxon>Propionibacteriales</taxon>
        <taxon>Kribbellaceae</taxon>
        <taxon>Kribbella</taxon>
    </lineage>
</organism>
<evidence type="ECO:0000256" key="3">
    <source>
        <dbReference type="ARBA" id="ARBA00012438"/>
    </source>
</evidence>
<dbReference type="PROSITE" id="PS50885">
    <property type="entry name" value="HAMP"/>
    <property type="match status" value="1"/>
</dbReference>
<dbReference type="RefSeq" id="WP_171676045.1">
    <property type="nucleotide sequence ID" value="NZ_BAAAGT010000016.1"/>
</dbReference>
<reference evidence="16 17" key="1">
    <citation type="submission" date="2020-05" db="EMBL/GenBank/DDBJ databases">
        <title>Genome sequence of Kribbella sandramycini ATCC 39419.</title>
        <authorList>
            <person name="Maclea K.S."/>
            <person name="Fair J.L."/>
        </authorList>
    </citation>
    <scope>NUCLEOTIDE SEQUENCE [LARGE SCALE GENOMIC DNA]</scope>
    <source>
        <strain evidence="16 17">ATCC 39419</strain>
    </source>
</reference>
<dbReference type="Pfam" id="PF00512">
    <property type="entry name" value="HisKA"/>
    <property type="match status" value="1"/>
</dbReference>
<dbReference type="SMART" id="SM00388">
    <property type="entry name" value="HisKA"/>
    <property type="match status" value="1"/>
</dbReference>
<keyword evidence="4" id="KW-0597">Phosphoprotein</keyword>
<dbReference type="SMART" id="SM00304">
    <property type="entry name" value="HAMP"/>
    <property type="match status" value="1"/>
</dbReference>
<feature type="region of interest" description="Disordered" evidence="11">
    <location>
        <begin position="481"/>
        <end position="500"/>
    </location>
</feature>
<dbReference type="Pfam" id="PF00672">
    <property type="entry name" value="HAMP"/>
    <property type="match status" value="1"/>
</dbReference>
<comment type="catalytic activity">
    <reaction evidence="1">
        <text>ATP + protein L-histidine = ADP + protein N-phospho-L-histidine.</text>
        <dbReference type="EC" id="2.7.13.3"/>
    </reaction>
</comment>
<dbReference type="Pfam" id="PF02518">
    <property type="entry name" value="HATPase_c"/>
    <property type="match status" value="1"/>
</dbReference>
<evidence type="ECO:0000256" key="8">
    <source>
        <dbReference type="ARBA" id="ARBA00022989"/>
    </source>
</evidence>
<proteinExistence type="predicted"/>
<evidence type="ECO:0000256" key="1">
    <source>
        <dbReference type="ARBA" id="ARBA00000085"/>
    </source>
</evidence>
<feature type="transmembrane region" description="Helical" evidence="12">
    <location>
        <begin position="206"/>
        <end position="230"/>
    </location>
</feature>
<evidence type="ECO:0000259" key="14">
    <source>
        <dbReference type="PROSITE" id="PS50885"/>
    </source>
</evidence>
<sequence length="500" mass="54102">MRLSTAVRVSLVAGLLAAILATGFAFWMRHEIYATRYKDLQYRAEQARNLMMGNLRAVPAERSWPFSFEHPPTDQVVEIVEDNGNVPEYSSELSAHVDDDGPALQPLPAKWAPRSSQDRQYVTFGAPNPERLDAACGSGATQEASTCQDIKNLAGRRIEYYRGVVPLAHLPVDGGKSFPGDGRSVAVAVYVLPFEAEDAVAAADRVLIPAVPIGVLLIMLGAYVTTRVALRPVERMRALAATISETNLHERVPVPPTGDVLAALATTLNETLARLETSADQQRGFIADAAHELRSPIAALRAILEVAAAHPDRADWPRTVATAVEETRRLQDLADDLLLIARLDADPAPTPTSTVDLAELTRRHLARRLDEGPTLTLESPDHVPVTGNPAQLDRILRNLLDNALRHATTQVTVTLTTTPTAVLLHVTDDGPGIPTPDQTRIFTRFTRLDDSRTRPTGGAGLGLSIAQDLAHRHHATLAVTPTPHPGTRLTLTLPNPTSPT</sequence>
<dbReference type="InterPro" id="IPR005467">
    <property type="entry name" value="His_kinase_dom"/>
</dbReference>
<dbReference type="InterPro" id="IPR036890">
    <property type="entry name" value="HATPase_C_sf"/>
</dbReference>
<evidence type="ECO:0000256" key="5">
    <source>
        <dbReference type="ARBA" id="ARBA00022679"/>
    </source>
</evidence>
<comment type="subcellular location">
    <subcellularLocation>
        <location evidence="2">Cell membrane</location>
    </subcellularLocation>
</comment>
<dbReference type="PROSITE" id="PS50109">
    <property type="entry name" value="HIS_KIN"/>
    <property type="match status" value="1"/>
</dbReference>
<evidence type="ECO:0000256" key="10">
    <source>
        <dbReference type="ARBA" id="ARBA00023136"/>
    </source>
</evidence>
<dbReference type="InterPro" id="IPR003661">
    <property type="entry name" value="HisK_dim/P_dom"/>
</dbReference>
<dbReference type="EMBL" id="JABJRC010000006">
    <property type="protein sequence ID" value="NOL43219.1"/>
    <property type="molecule type" value="Genomic_DNA"/>
</dbReference>
<dbReference type="CDD" id="cd00082">
    <property type="entry name" value="HisKA"/>
    <property type="match status" value="1"/>
</dbReference>
<dbReference type="Gene3D" id="1.10.287.130">
    <property type="match status" value="1"/>
</dbReference>
<evidence type="ECO:0000256" key="12">
    <source>
        <dbReference type="SAM" id="Phobius"/>
    </source>
</evidence>
<dbReference type="InterPro" id="IPR004358">
    <property type="entry name" value="Sig_transdc_His_kin-like_C"/>
</dbReference>
<feature type="compositionally biased region" description="Low complexity" evidence="11">
    <location>
        <begin position="487"/>
        <end position="500"/>
    </location>
</feature>
<dbReference type="InterPro" id="IPR050428">
    <property type="entry name" value="TCS_sensor_his_kinase"/>
</dbReference>
<dbReference type="InterPro" id="IPR003594">
    <property type="entry name" value="HATPase_dom"/>
</dbReference>
<evidence type="ECO:0000256" key="7">
    <source>
        <dbReference type="ARBA" id="ARBA00022777"/>
    </source>
</evidence>
<dbReference type="InterPro" id="IPR003660">
    <property type="entry name" value="HAMP_dom"/>
</dbReference>
<dbReference type="GO" id="GO:0005886">
    <property type="term" value="C:plasma membrane"/>
    <property type="evidence" value="ECO:0007669"/>
    <property type="project" value="UniProtKB-SubCell"/>
</dbReference>
<dbReference type="GO" id="GO:0000155">
    <property type="term" value="F:phosphorelay sensor kinase activity"/>
    <property type="evidence" value="ECO:0007669"/>
    <property type="project" value="InterPro"/>
</dbReference>
<protein>
    <recommendedName>
        <fullName evidence="3">histidine kinase</fullName>
        <ecNumber evidence="3">2.7.13.3</ecNumber>
    </recommendedName>
</protein>
<evidence type="ECO:0000313" key="18">
    <source>
        <dbReference type="Proteomes" id="UP000553957"/>
    </source>
</evidence>
<gene>
    <name evidence="15" type="ORF">HNR71_007018</name>
    <name evidence="16" type="ORF">HPO96_23520</name>
</gene>
<dbReference type="InterPro" id="IPR036097">
    <property type="entry name" value="HisK_dim/P_sf"/>
</dbReference>
<keyword evidence="17" id="KW-1185">Reference proteome</keyword>
<dbReference type="Gene3D" id="3.30.565.10">
    <property type="entry name" value="Histidine kinase-like ATPase, C-terminal domain"/>
    <property type="match status" value="1"/>
</dbReference>
<dbReference type="Gene3D" id="6.10.340.10">
    <property type="match status" value="1"/>
</dbReference>
<evidence type="ECO:0000256" key="4">
    <source>
        <dbReference type="ARBA" id="ARBA00022553"/>
    </source>
</evidence>
<evidence type="ECO:0000256" key="2">
    <source>
        <dbReference type="ARBA" id="ARBA00004236"/>
    </source>
</evidence>
<dbReference type="EMBL" id="JACHKF010000001">
    <property type="protein sequence ID" value="MBB6571381.1"/>
    <property type="molecule type" value="Genomic_DNA"/>
</dbReference>
<reference evidence="15 18" key="2">
    <citation type="submission" date="2020-08" db="EMBL/GenBank/DDBJ databases">
        <title>Sequencing the genomes of 1000 actinobacteria strains.</title>
        <authorList>
            <person name="Klenk H.-P."/>
        </authorList>
    </citation>
    <scope>NUCLEOTIDE SEQUENCE [LARGE SCALE GENOMIC DNA]</scope>
    <source>
        <strain evidence="15 18">DSM 15626</strain>
    </source>
</reference>
<dbReference type="CDD" id="cd06225">
    <property type="entry name" value="HAMP"/>
    <property type="match status" value="1"/>
</dbReference>